<sequence length="181" mass="20349">MSAGNVQRVPPTLLLQEELKLLDGLFEGRMRYRVYRHHLFFREADILRRALRKELPHLAEPAVGQRECLLRRLLFLTVRCAETAVLEMSASRVDTISLAALLLAVSSRIGCVLGALSRHTRNEFAEIAVENTKFFIAQKKRCRQKRTRSTGNTILLRHPTIGSVLEVAAAATATSDVDNDI</sequence>
<evidence type="ECO:0000313" key="1">
    <source>
        <dbReference type="EMBL" id="ORC87502.1"/>
    </source>
</evidence>
<reference evidence="1 2" key="1">
    <citation type="submission" date="2017-03" db="EMBL/GenBank/DDBJ databases">
        <title>An alternative strategy for trypanosome survival in the mammalian bloodstream revealed through genome and transcriptome analysis of the ubiquitous bovine parasite Trypanosoma (Megatrypanum) theileri.</title>
        <authorList>
            <person name="Kelly S."/>
            <person name="Ivens A."/>
            <person name="Mott A."/>
            <person name="O'Neill E."/>
            <person name="Emms D."/>
            <person name="Macleod O."/>
            <person name="Voorheis P."/>
            <person name="Matthews J."/>
            <person name="Matthews K."/>
            <person name="Carrington M."/>
        </authorList>
    </citation>
    <scope>NUCLEOTIDE SEQUENCE [LARGE SCALE GENOMIC DNA]</scope>
    <source>
        <strain evidence="1">Edinburgh</strain>
    </source>
</reference>
<keyword evidence="2" id="KW-1185">Reference proteome</keyword>
<proteinExistence type="predicted"/>
<dbReference type="OrthoDB" id="252158at2759"/>
<dbReference type="AlphaFoldDB" id="A0A1X0NS20"/>
<organism evidence="1 2">
    <name type="scientific">Trypanosoma theileri</name>
    <dbReference type="NCBI Taxonomy" id="67003"/>
    <lineage>
        <taxon>Eukaryota</taxon>
        <taxon>Discoba</taxon>
        <taxon>Euglenozoa</taxon>
        <taxon>Kinetoplastea</taxon>
        <taxon>Metakinetoplastina</taxon>
        <taxon>Trypanosomatida</taxon>
        <taxon>Trypanosomatidae</taxon>
        <taxon>Trypanosoma</taxon>
    </lineage>
</organism>
<gene>
    <name evidence="1" type="ORF">TM35_000211080</name>
</gene>
<name>A0A1X0NS20_9TRYP</name>
<dbReference type="EMBL" id="NBCO01000021">
    <property type="protein sequence ID" value="ORC87502.1"/>
    <property type="molecule type" value="Genomic_DNA"/>
</dbReference>
<dbReference type="VEuPathDB" id="TriTrypDB:TM35_000211080"/>
<protein>
    <submittedName>
        <fullName evidence="1">Uncharacterized protein</fullName>
    </submittedName>
</protein>
<dbReference type="RefSeq" id="XP_028881568.1">
    <property type="nucleotide sequence ID" value="XM_029026958.1"/>
</dbReference>
<evidence type="ECO:0000313" key="2">
    <source>
        <dbReference type="Proteomes" id="UP000192257"/>
    </source>
</evidence>
<comment type="caution">
    <text evidence="1">The sequence shown here is derived from an EMBL/GenBank/DDBJ whole genome shotgun (WGS) entry which is preliminary data.</text>
</comment>
<accession>A0A1X0NS20</accession>
<dbReference type="GeneID" id="39986738"/>
<dbReference type="Proteomes" id="UP000192257">
    <property type="component" value="Unassembled WGS sequence"/>
</dbReference>